<dbReference type="Gene3D" id="1.10.1740.10">
    <property type="match status" value="1"/>
</dbReference>
<evidence type="ECO:0000256" key="3">
    <source>
        <dbReference type="ARBA" id="ARBA00023082"/>
    </source>
</evidence>
<dbReference type="InterPro" id="IPR013325">
    <property type="entry name" value="RNA_pol_sigma_r2"/>
</dbReference>
<dbReference type="Proteomes" id="UP000295375">
    <property type="component" value="Unassembled WGS sequence"/>
</dbReference>
<reference evidence="8 9" key="1">
    <citation type="submission" date="2019-03" db="EMBL/GenBank/DDBJ databases">
        <title>Genomic Encyclopedia of Type Strains, Phase IV (KMG-IV): sequencing the most valuable type-strain genomes for metagenomic binning, comparative biology and taxonomic classification.</title>
        <authorList>
            <person name="Goeker M."/>
        </authorList>
    </citation>
    <scope>NUCLEOTIDE SEQUENCE [LARGE SCALE GENOMIC DNA]</scope>
    <source>
        <strain evidence="8 9">DSM 103792</strain>
    </source>
</reference>
<sequence length="179" mass="20720">MQQAEEDLLVMAAQQGNEAAFNYLFRHYLQPLRRFAYKLGADNDSAQDAVQEAWILMAKSLHKMQDVRAFRSWLFRAVRWKVLERHKSASLPTVPLDDHMHDESMAVDANLDGDGSQNFLHRCMQQLPAIDQQALYLFYLQEMQITEIAIALDVPAGTIKSRLHRARMQLKCLMNDNEE</sequence>
<dbReference type="PANTHER" id="PTHR43133">
    <property type="entry name" value="RNA POLYMERASE ECF-TYPE SIGMA FACTO"/>
    <property type="match status" value="1"/>
</dbReference>
<dbReference type="GO" id="GO:0016987">
    <property type="term" value="F:sigma factor activity"/>
    <property type="evidence" value="ECO:0007669"/>
    <property type="project" value="UniProtKB-KW"/>
</dbReference>
<evidence type="ECO:0000256" key="1">
    <source>
        <dbReference type="ARBA" id="ARBA00010641"/>
    </source>
</evidence>
<dbReference type="NCBIfam" id="TIGR02937">
    <property type="entry name" value="sigma70-ECF"/>
    <property type="match status" value="1"/>
</dbReference>
<keyword evidence="4" id="KW-0238">DNA-binding</keyword>
<name>A0A4R6USD8_9GAMM</name>
<dbReference type="RefSeq" id="WP_133589900.1">
    <property type="nucleotide sequence ID" value="NZ_CP037953.1"/>
</dbReference>
<proteinExistence type="inferred from homology"/>
<dbReference type="Pfam" id="PF04542">
    <property type="entry name" value="Sigma70_r2"/>
    <property type="match status" value="1"/>
</dbReference>
<evidence type="ECO:0000256" key="5">
    <source>
        <dbReference type="ARBA" id="ARBA00023163"/>
    </source>
</evidence>
<comment type="caution">
    <text evidence="8">The sequence shown here is derived from an EMBL/GenBank/DDBJ whole genome shotgun (WGS) entry which is preliminary data.</text>
</comment>
<gene>
    <name evidence="8" type="ORF">EV696_106149</name>
</gene>
<dbReference type="EMBL" id="SNYM01000006">
    <property type="protein sequence ID" value="TDQ48709.1"/>
    <property type="molecule type" value="Genomic_DNA"/>
</dbReference>
<dbReference type="GO" id="GO:0003677">
    <property type="term" value="F:DNA binding"/>
    <property type="evidence" value="ECO:0007669"/>
    <property type="project" value="UniProtKB-KW"/>
</dbReference>
<dbReference type="Pfam" id="PF08281">
    <property type="entry name" value="Sigma70_r4_2"/>
    <property type="match status" value="1"/>
</dbReference>
<dbReference type="GO" id="GO:0006352">
    <property type="term" value="P:DNA-templated transcription initiation"/>
    <property type="evidence" value="ECO:0007669"/>
    <property type="project" value="InterPro"/>
</dbReference>
<dbReference type="InterPro" id="IPR007627">
    <property type="entry name" value="RNA_pol_sigma70_r2"/>
</dbReference>
<dbReference type="Gene3D" id="1.10.10.10">
    <property type="entry name" value="Winged helix-like DNA-binding domain superfamily/Winged helix DNA-binding domain"/>
    <property type="match status" value="1"/>
</dbReference>
<keyword evidence="2" id="KW-0805">Transcription regulation</keyword>
<dbReference type="SUPFAM" id="SSF88946">
    <property type="entry name" value="Sigma2 domain of RNA polymerase sigma factors"/>
    <property type="match status" value="1"/>
</dbReference>
<dbReference type="InterPro" id="IPR013249">
    <property type="entry name" value="RNA_pol_sigma70_r4_t2"/>
</dbReference>
<accession>A0A4R6USD8</accession>
<dbReference type="CDD" id="cd06171">
    <property type="entry name" value="Sigma70_r4"/>
    <property type="match status" value="1"/>
</dbReference>
<dbReference type="SUPFAM" id="SSF88659">
    <property type="entry name" value="Sigma3 and sigma4 domains of RNA polymerase sigma factors"/>
    <property type="match status" value="1"/>
</dbReference>
<dbReference type="InterPro" id="IPR036388">
    <property type="entry name" value="WH-like_DNA-bd_sf"/>
</dbReference>
<evidence type="ECO:0000259" key="7">
    <source>
        <dbReference type="Pfam" id="PF08281"/>
    </source>
</evidence>
<keyword evidence="3" id="KW-0731">Sigma factor</keyword>
<protein>
    <submittedName>
        <fullName evidence="8">RNA polymerase sigma-70 factor (ECF subfamily)</fullName>
    </submittedName>
</protein>
<keyword evidence="9" id="KW-1185">Reference proteome</keyword>
<evidence type="ECO:0000256" key="4">
    <source>
        <dbReference type="ARBA" id="ARBA00023125"/>
    </source>
</evidence>
<feature type="domain" description="RNA polymerase sigma-70 region 2" evidence="6">
    <location>
        <begin position="24"/>
        <end position="89"/>
    </location>
</feature>
<dbReference type="OrthoDB" id="9784272at2"/>
<evidence type="ECO:0000259" key="6">
    <source>
        <dbReference type="Pfam" id="PF04542"/>
    </source>
</evidence>
<evidence type="ECO:0000313" key="9">
    <source>
        <dbReference type="Proteomes" id="UP000295375"/>
    </source>
</evidence>
<comment type="similarity">
    <text evidence="1">Belongs to the sigma-70 factor family. ECF subfamily.</text>
</comment>
<dbReference type="InterPro" id="IPR039425">
    <property type="entry name" value="RNA_pol_sigma-70-like"/>
</dbReference>
<feature type="domain" description="RNA polymerase sigma factor 70 region 4 type 2" evidence="7">
    <location>
        <begin position="120"/>
        <end position="170"/>
    </location>
</feature>
<organism evidence="8 9">
    <name type="scientific">Permianibacter aggregans</name>
    <dbReference type="NCBI Taxonomy" id="1510150"/>
    <lineage>
        <taxon>Bacteria</taxon>
        <taxon>Pseudomonadati</taxon>
        <taxon>Pseudomonadota</taxon>
        <taxon>Gammaproteobacteria</taxon>
        <taxon>Pseudomonadales</taxon>
        <taxon>Pseudomonadaceae</taxon>
        <taxon>Permianibacter</taxon>
    </lineage>
</organism>
<dbReference type="PANTHER" id="PTHR43133:SF8">
    <property type="entry name" value="RNA POLYMERASE SIGMA FACTOR HI_1459-RELATED"/>
    <property type="match status" value="1"/>
</dbReference>
<dbReference type="AlphaFoldDB" id="A0A4R6USD8"/>
<evidence type="ECO:0000313" key="8">
    <source>
        <dbReference type="EMBL" id="TDQ48709.1"/>
    </source>
</evidence>
<dbReference type="InterPro" id="IPR014284">
    <property type="entry name" value="RNA_pol_sigma-70_dom"/>
</dbReference>
<evidence type="ECO:0000256" key="2">
    <source>
        <dbReference type="ARBA" id="ARBA00023015"/>
    </source>
</evidence>
<dbReference type="InterPro" id="IPR013324">
    <property type="entry name" value="RNA_pol_sigma_r3/r4-like"/>
</dbReference>
<keyword evidence="5" id="KW-0804">Transcription</keyword>